<feature type="region of interest" description="Disordered" evidence="6">
    <location>
        <begin position="50"/>
        <end position="88"/>
    </location>
</feature>
<dbReference type="GO" id="GO:0005634">
    <property type="term" value="C:nucleus"/>
    <property type="evidence" value="ECO:0007669"/>
    <property type="project" value="UniProtKB-SubCell"/>
</dbReference>
<feature type="compositionally biased region" description="Low complexity" evidence="6">
    <location>
        <begin position="293"/>
        <end position="304"/>
    </location>
</feature>
<evidence type="ECO:0000256" key="3">
    <source>
        <dbReference type="ARBA" id="ARBA00023125"/>
    </source>
</evidence>
<feature type="compositionally biased region" description="Basic and acidic residues" evidence="6">
    <location>
        <begin position="1"/>
        <end position="14"/>
    </location>
</feature>
<evidence type="ECO:0000313" key="8">
    <source>
        <dbReference type="EMBL" id="PKU69313.1"/>
    </source>
</evidence>
<dbReference type="AlphaFoldDB" id="A0A2I0W0W6"/>
<name>A0A2I0W0W6_9ASPA</name>
<gene>
    <name evidence="8" type="primary">ANAC094</name>
    <name evidence="8" type="ORF">MA16_Dca002583</name>
</gene>
<dbReference type="GO" id="GO:0006355">
    <property type="term" value="P:regulation of DNA-templated transcription"/>
    <property type="evidence" value="ECO:0007669"/>
    <property type="project" value="InterPro"/>
</dbReference>
<organism evidence="8 9">
    <name type="scientific">Dendrobium catenatum</name>
    <dbReference type="NCBI Taxonomy" id="906689"/>
    <lineage>
        <taxon>Eukaryota</taxon>
        <taxon>Viridiplantae</taxon>
        <taxon>Streptophyta</taxon>
        <taxon>Embryophyta</taxon>
        <taxon>Tracheophyta</taxon>
        <taxon>Spermatophyta</taxon>
        <taxon>Magnoliopsida</taxon>
        <taxon>Liliopsida</taxon>
        <taxon>Asparagales</taxon>
        <taxon>Orchidaceae</taxon>
        <taxon>Epidendroideae</taxon>
        <taxon>Malaxideae</taxon>
        <taxon>Dendrobiinae</taxon>
        <taxon>Dendrobium</taxon>
    </lineage>
</organism>
<evidence type="ECO:0000259" key="7">
    <source>
        <dbReference type="PROSITE" id="PS51005"/>
    </source>
</evidence>
<reference evidence="8 9" key="2">
    <citation type="journal article" date="2017" name="Nature">
        <title>The Apostasia genome and the evolution of orchids.</title>
        <authorList>
            <person name="Zhang G.Q."/>
            <person name="Liu K.W."/>
            <person name="Li Z."/>
            <person name="Lohaus R."/>
            <person name="Hsiao Y.Y."/>
            <person name="Niu S.C."/>
            <person name="Wang J.Y."/>
            <person name="Lin Y.C."/>
            <person name="Xu Q."/>
            <person name="Chen L.J."/>
            <person name="Yoshida K."/>
            <person name="Fujiwara S."/>
            <person name="Wang Z.W."/>
            <person name="Zhang Y.Q."/>
            <person name="Mitsuda N."/>
            <person name="Wang M."/>
            <person name="Liu G.H."/>
            <person name="Pecoraro L."/>
            <person name="Huang H.X."/>
            <person name="Xiao X.J."/>
            <person name="Lin M."/>
            <person name="Wu X.Y."/>
            <person name="Wu W.L."/>
            <person name="Chen Y.Y."/>
            <person name="Chang S.B."/>
            <person name="Sakamoto S."/>
            <person name="Ohme-Takagi M."/>
            <person name="Yagi M."/>
            <person name="Zeng S.J."/>
            <person name="Shen C.Y."/>
            <person name="Yeh C.M."/>
            <person name="Luo Y.B."/>
            <person name="Tsai W.C."/>
            <person name="Van de Peer Y."/>
            <person name="Liu Z.J."/>
        </authorList>
    </citation>
    <scope>NUCLEOTIDE SEQUENCE [LARGE SCALE GENOMIC DNA]</scope>
    <source>
        <tissue evidence="8">The whole plant</tissue>
    </source>
</reference>
<keyword evidence="9" id="KW-1185">Reference proteome</keyword>
<proteinExistence type="predicted"/>
<dbReference type="Proteomes" id="UP000233837">
    <property type="component" value="Unassembled WGS sequence"/>
</dbReference>
<reference evidence="8 9" key="1">
    <citation type="journal article" date="2016" name="Sci. Rep.">
        <title>The Dendrobium catenatum Lindl. genome sequence provides insights into polysaccharide synthase, floral development and adaptive evolution.</title>
        <authorList>
            <person name="Zhang G.Q."/>
            <person name="Xu Q."/>
            <person name="Bian C."/>
            <person name="Tsai W.C."/>
            <person name="Yeh C.M."/>
            <person name="Liu K.W."/>
            <person name="Yoshida K."/>
            <person name="Zhang L.S."/>
            <person name="Chang S.B."/>
            <person name="Chen F."/>
            <person name="Shi Y."/>
            <person name="Su Y.Y."/>
            <person name="Zhang Y.Q."/>
            <person name="Chen L.J."/>
            <person name="Yin Y."/>
            <person name="Lin M."/>
            <person name="Huang H."/>
            <person name="Deng H."/>
            <person name="Wang Z.W."/>
            <person name="Zhu S.L."/>
            <person name="Zhao X."/>
            <person name="Deng C."/>
            <person name="Niu S.C."/>
            <person name="Huang J."/>
            <person name="Wang M."/>
            <person name="Liu G.H."/>
            <person name="Yang H.J."/>
            <person name="Xiao X.J."/>
            <person name="Hsiao Y.Y."/>
            <person name="Wu W.L."/>
            <person name="Chen Y.Y."/>
            <person name="Mitsuda N."/>
            <person name="Ohme-Takagi M."/>
            <person name="Luo Y.B."/>
            <person name="Van de Peer Y."/>
            <person name="Liu Z.J."/>
        </authorList>
    </citation>
    <scope>NUCLEOTIDE SEQUENCE [LARGE SCALE GENOMIC DNA]</scope>
    <source>
        <tissue evidence="8">The whole plant</tissue>
    </source>
</reference>
<keyword evidence="2" id="KW-0805">Transcription regulation</keyword>
<dbReference type="PANTHER" id="PTHR31744:SF79">
    <property type="entry name" value="NAC DOMAIN-CONTAINING PROTEIN"/>
    <property type="match status" value="1"/>
</dbReference>
<keyword evidence="4" id="KW-0804">Transcription</keyword>
<keyword evidence="5" id="KW-0539">Nucleus</keyword>
<evidence type="ECO:0000256" key="1">
    <source>
        <dbReference type="ARBA" id="ARBA00004123"/>
    </source>
</evidence>
<dbReference type="EMBL" id="KZ503041">
    <property type="protein sequence ID" value="PKU69313.1"/>
    <property type="molecule type" value="Genomic_DNA"/>
</dbReference>
<evidence type="ECO:0000313" key="9">
    <source>
        <dbReference type="Proteomes" id="UP000233837"/>
    </source>
</evidence>
<comment type="subcellular location">
    <subcellularLocation>
        <location evidence="1">Nucleus</location>
    </subcellularLocation>
</comment>
<dbReference type="InterPro" id="IPR003441">
    <property type="entry name" value="NAC-dom"/>
</dbReference>
<dbReference type="GO" id="GO:0003677">
    <property type="term" value="F:DNA binding"/>
    <property type="evidence" value="ECO:0007669"/>
    <property type="project" value="UniProtKB-KW"/>
</dbReference>
<feature type="region of interest" description="Disordered" evidence="6">
    <location>
        <begin position="291"/>
        <end position="310"/>
    </location>
</feature>
<dbReference type="InterPro" id="IPR036093">
    <property type="entry name" value="NAC_dom_sf"/>
</dbReference>
<dbReference type="SUPFAM" id="SSF101941">
    <property type="entry name" value="NAC domain"/>
    <property type="match status" value="1"/>
</dbReference>
<accession>A0A2I0W0W6</accession>
<protein>
    <submittedName>
        <fullName evidence="8">NAC domain-containing protein 94</fullName>
    </submittedName>
</protein>
<evidence type="ECO:0000256" key="5">
    <source>
        <dbReference type="ARBA" id="ARBA00023242"/>
    </source>
</evidence>
<feature type="region of interest" description="Disordered" evidence="6">
    <location>
        <begin position="1"/>
        <end position="21"/>
    </location>
</feature>
<keyword evidence="3" id="KW-0238">DNA-binding</keyword>
<dbReference type="Pfam" id="PF02365">
    <property type="entry name" value="NAM"/>
    <property type="match status" value="1"/>
</dbReference>
<feature type="domain" description="NAC" evidence="7">
    <location>
        <begin position="87"/>
        <end position="240"/>
    </location>
</feature>
<dbReference type="Gene3D" id="2.170.150.80">
    <property type="entry name" value="NAC domain"/>
    <property type="match status" value="1"/>
</dbReference>
<sequence length="391" mass="44687">MSKEAKPQSEKSDSDSNSDDPFNQSIWFLISNPKFFPKRLTKRLLSGAQSNASQEVFGVGTSSREKKIKEEKKKKKKSMERNGSELDLPGFRFHPTEEELLEFYLRRAASGKKLNFDIIGTLNLYLYDPWDLPAMAKIGEREWYFFVPRDRRHSNGGRPNRTTERGFWKATGSDRPIRSVVDPRRLIGLKKTLVYYRGRAPRGSKTDWVMNEYRLPSLPNQSSASQPSKEDIVLCKVYRKATSLKELEHRAAMEEDSRASHGATVSATSYDQGDVQSFGYNEAIMEMKEETETTTSTEISSSTTQFRPLTMPFPVSTETYQRPTISLESSADQGQLNPSAKTTANRQLPKLPALQVPNHTSFDWVQDPFLSQLRSPWLDQWSPLYANLLNF</sequence>
<evidence type="ECO:0000256" key="4">
    <source>
        <dbReference type="ARBA" id="ARBA00023163"/>
    </source>
</evidence>
<dbReference type="STRING" id="906689.A0A2I0W0W6"/>
<evidence type="ECO:0000256" key="6">
    <source>
        <dbReference type="SAM" id="MobiDB-lite"/>
    </source>
</evidence>
<dbReference type="PROSITE" id="PS51005">
    <property type="entry name" value="NAC"/>
    <property type="match status" value="1"/>
</dbReference>
<dbReference type="PANTHER" id="PTHR31744">
    <property type="entry name" value="PROTEIN CUP-SHAPED COTYLEDON 2-RELATED"/>
    <property type="match status" value="1"/>
</dbReference>
<dbReference type="FunFam" id="2.170.150.80:FF:000010">
    <property type="entry name" value="NAC domain-containing protein 67-like"/>
    <property type="match status" value="1"/>
</dbReference>
<evidence type="ECO:0000256" key="2">
    <source>
        <dbReference type="ARBA" id="ARBA00023015"/>
    </source>
</evidence>